<feature type="domain" description="RNA helicase HrpA C-terminal" evidence="1">
    <location>
        <begin position="6"/>
        <end position="121"/>
    </location>
</feature>
<evidence type="ECO:0000313" key="2">
    <source>
        <dbReference type="EMBL" id="MBD8505395.1"/>
    </source>
</evidence>
<name>A0A927JAN1_9ACTN</name>
<evidence type="ECO:0000313" key="3">
    <source>
        <dbReference type="Proteomes" id="UP000642993"/>
    </source>
</evidence>
<sequence length="128" mass="13718">AVSVEAVEDVREQLASLTHPGFVTECGMGRLAHMARYLVAARKRIGALPGSATREARGMAVLDRVYGELDRVLARLPDGARASDAVVAVHWMIEELRVSLFAQAVGTAGPVSEQRVLSAITELARRPA</sequence>
<dbReference type="InterPro" id="IPR024590">
    <property type="entry name" value="HrpA_C"/>
</dbReference>
<feature type="non-terminal residue" evidence="2">
    <location>
        <position position="1"/>
    </location>
</feature>
<reference evidence="2" key="1">
    <citation type="submission" date="2020-09" db="EMBL/GenBank/DDBJ databases">
        <title>Hoyosella lacisalsi sp. nov., a halotolerant actinobacterium isolated from soil of Lake Gudzhirganskoe.</title>
        <authorList>
            <person name="Yang Q."/>
            <person name="Guo P.Y."/>
            <person name="Liu S.W."/>
            <person name="Li F.N."/>
            <person name="Sun C.H."/>
        </authorList>
    </citation>
    <scope>NUCLEOTIDE SEQUENCE</scope>
    <source>
        <strain evidence="2">G463</strain>
    </source>
</reference>
<protein>
    <submittedName>
        <fullName evidence="2">DUF3418 domain-containing protein</fullName>
    </submittedName>
</protein>
<gene>
    <name evidence="2" type="ORF">HT102_02685</name>
</gene>
<evidence type="ECO:0000259" key="1">
    <source>
        <dbReference type="Pfam" id="PF11898"/>
    </source>
</evidence>
<dbReference type="Proteomes" id="UP000642993">
    <property type="component" value="Unassembled WGS sequence"/>
</dbReference>
<comment type="caution">
    <text evidence="2">The sequence shown here is derived from an EMBL/GenBank/DDBJ whole genome shotgun (WGS) entry which is preliminary data.</text>
</comment>
<dbReference type="EMBL" id="JACYWE010000001">
    <property type="protein sequence ID" value="MBD8505395.1"/>
    <property type="molecule type" value="Genomic_DNA"/>
</dbReference>
<keyword evidence="3" id="KW-1185">Reference proteome</keyword>
<proteinExistence type="predicted"/>
<organism evidence="2 3">
    <name type="scientific">Lolliginicoccus lacisalsi</name>
    <dbReference type="NCBI Taxonomy" id="2742202"/>
    <lineage>
        <taxon>Bacteria</taxon>
        <taxon>Bacillati</taxon>
        <taxon>Actinomycetota</taxon>
        <taxon>Actinomycetes</taxon>
        <taxon>Mycobacteriales</taxon>
        <taxon>Hoyosellaceae</taxon>
        <taxon>Lolliginicoccus</taxon>
    </lineage>
</organism>
<dbReference type="AlphaFoldDB" id="A0A927JAN1"/>
<dbReference type="Pfam" id="PF11898">
    <property type="entry name" value="DUF3418"/>
    <property type="match status" value="1"/>
</dbReference>
<accession>A0A927JAN1</accession>